<dbReference type="InterPro" id="IPR051449">
    <property type="entry name" value="ABC-2_transporter_component"/>
</dbReference>
<sequence length="400" mass="43645">MSIWTIAWYELQRMFRSKSVVINLFLLPLILIFILGAALSSFFYSDDEEFQADLVRVAMVSNKSVENGVSAKLEAYLNSENMEELIDLRQVDTREVAEKKIRAREVDYAVIVPPDFESQVMSGNIAKLELILGNKVESNLVAGMVFDTFLEEMNNGLAVASVMGNVQLEQESEPTSISVDSNSGKDAPSYVTVGNLNGSGMAYSASQYYAGAMMIMFLLYAGGTASTSLFDEKSNHTLYRLQSLPISTAQIFLGKILGNSIVAVIQATIIITVSSFLYGVEWGNQPLFLALVCLLLIIASMAIAALVTLMVKSSSSADTLMQVIIIVMTFLSGGFTPIPVDLIGVIGKLTVSYWGMESLLQMMLHSDPIDIVQSIGMLAGMCLVLVIVTTGVYRKVGYRE</sequence>
<dbReference type="PROSITE" id="PS51012">
    <property type="entry name" value="ABC_TM2"/>
    <property type="match status" value="1"/>
</dbReference>
<dbReference type="InterPro" id="IPR013525">
    <property type="entry name" value="ABC2_TM"/>
</dbReference>
<feature type="transmembrane region" description="Helical" evidence="8">
    <location>
        <begin position="371"/>
        <end position="393"/>
    </location>
</feature>
<feature type="transmembrane region" description="Helical" evidence="8">
    <location>
        <begin position="286"/>
        <end position="311"/>
    </location>
</feature>
<protein>
    <recommendedName>
        <fullName evidence="9">ABC transmembrane type-2 domain-containing protein</fullName>
    </recommendedName>
</protein>
<keyword evidence="5 8" id="KW-0812">Transmembrane</keyword>
<evidence type="ECO:0000313" key="10">
    <source>
        <dbReference type="EMBL" id="OAB75078.1"/>
    </source>
</evidence>
<dbReference type="Gene3D" id="3.40.1710.10">
    <property type="entry name" value="abc type-2 transporter like domain"/>
    <property type="match status" value="1"/>
</dbReference>
<keyword evidence="11" id="KW-1185">Reference proteome</keyword>
<evidence type="ECO:0000259" key="9">
    <source>
        <dbReference type="PROSITE" id="PS51012"/>
    </source>
</evidence>
<feature type="domain" description="ABC transmembrane type-2" evidence="9">
    <location>
        <begin position="173"/>
        <end position="396"/>
    </location>
</feature>
<feature type="transmembrane region" description="Helical" evidence="8">
    <location>
        <begin position="20"/>
        <end position="44"/>
    </location>
</feature>
<evidence type="ECO:0000256" key="3">
    <source>
        <dbReference type="ARBA" id="ARBA00022448"/>
    </source>
</evidence>
<feature type="transmembrane region" description="Helical" evidence="8">
    <location>
        <begin position="323"/>
        <end position="351"/>
    </location>
</feature>
<dbReference type="AlphaFoldDB" id="A0A167E2T1"/>
<dbReference type="OrthoDB" id="1952619at2"/>
<dbReference type="InterPro" id="IPR047817">
    <property type="entry name" value="ABC2_TM_bact-type"/>
</dbReference>
<evidence type="ECO:0000256" key="2">
    <source>
        <dbReference type="ARBA" id="ARBA00007783"/>
    </source>
</evidence>
<dbReference type="GO" id="GO:0005886">
    <property type="term" value="C:plasma membrane"/>
    <property type="evidence" value="ECO:0007669"/>
    <property type="project" value="UniProtKB-SubCell"/>
</dbReference>
<evidence type="ECO:0000256" key="1">
    <source>
        <dbReference type="ARBA" id="ARBA00004651"/>
    </source>
</evidence>
<dbReference type="PANTHER" id="PTHR30294">
    <property type="entry name" value="MEMBRANE COMPONENT OF ABC TRANSPORTER YHHJ-RELATED"/>
    <property type="match status" value="1"/>
</dbReference>
<comment type="subcellular location">
    <subcellularLocation>
        <location evidence="1">Cell membrane</location>
        <topology evidence="1">Multi-pass membrane protein</topology>
    </subcellularLocation>
</comment>
<evidence type="ECO:0000256" key="6">
    <source>
        <dbReference type="ARBA" id="ARBA00022989"/>
    </source>
</evidence>
<comment type="similarity">
    <text evidence="2">Belongs to the ABC-2 integral membrane protein family.</text>
</comment>
<dbReference type="STRING" id="1763538.LPB68_14370"/>
<evidence type="ECO:0000313" key="11">
    <source>
        <dbReference type="Proteomes" id="UP000077134"/>
    </source>
</evidence>
<evidence type="ECO:0000256" key="5">
    <source>
        <dbReference type="ARBA" id="ARBA00022692"/>
    </source>
</evidence>
<dbReference type="EMBL" id="LSFN01000013">
    <property type="protein sequence ID" value="OAB75078.1"/>
    <property type="molecule type" value="Genomic_DNA"/>
</dbReference>
<keyword evidence="4" id="KW-1003">Cell membrane</keyword>
<evidence type="ECO:0000256" key="8">
    <source>
        <dbReference type="SAM" id="Phobius"/>
    </source>
</evidence>
<dbReference type="KEGG" id="pcx:LPB68_14370"/>
<organism evidence="10 11">
    <name type="scientific">Paenibacillus crassostreae</name>
    <dbReference type="NCBI Taxonomy" id="1763538"/>
    <lineage>
        <taxon>Bacteria</taxon>
        <taxon>Bacillati</taxon>
        <taxon>Bacillota</taxon>
        <taxon>Bacilli</taxon>
        <taxon>Bacillales</taxon>
        <taxon>Paenibacillaceae</taxon>
        <taxon>Paenibacillus</taxon>
    </lineage>
</organism>
<feature type="transmembrane region" description="Helical" evidence="8">
    <location>
        <begin position="251"/>
        <end position="280"/>
    </location>
</feature>
<accession>A0A167E2T1</accession>
<dbReference type="Proteomes" id="UP000077134">
    <property type="component" value="Unassembled WGS sequence"/>
</dbReference>
<evidence type="ECO:0000256" key="7">
    <source>
        <dbReference type="ARBA" id="ARBA00023136"/>
    </source>
</evidence>
<reference evidence="10 11" key="1">
    <citation type="submission" date="2016-02" db="EMBL/GenBank/DDBJ databases">
        <title>Paenibacillus sp. LPB0068, isolated from Crassostrea gigas.</title>
        <authorList>
            <person name="Shin S.-K."/>
            <person name="Yi H."/>
        </authorList>
    </citation>
    <scope>NUCLEOTIDE SEQUENCE [LARGE SCALE GENOMIC DNA]</scope>
    <source>
        <strain evidence="10 11">LPB0068</strain>
    </source>
</reference>
<name>A0A167E2T1_9BACL</name>
<comment type="caution">
    <text evidence="10">The sequence shown here is derived from an EMBL/GenBank/DDBJ whole genome shotgun (WGS) entry which is preliminary data.</text>
</comment>
<keyword evidence="3" id="KW-0813">Transport</keyword>
<dbReference type="Pfam" id="PF12698">
    <property type="entry name" value="ABC2_membrane_3"/>
    <property type="match status" value="1"/>
</dbReference>
<proteinExistence type="inferred from homology"/>
<dbReference type="GO" id="GO:0140359">
    <property type="term" value="F:ABC-type transporter activity"/>
    <property type="evidence" value="ECO:0007669"/>
    <property type="project" value="InterPro"/>
</dbReference>
<feature type="transmembrane region" description="Helical" evidence="8">
    <location>
        <begin position="208"/>
        <end position="230"/>
    </location>
</feature>
<dbReference type="PANTHER" id="PTHR30294:SF29">
    <property type="entry name" value="MULTIDRUG ABC TRANSPORTER PERMEASE YBHS-RELATED"/>
    <property type="match status" value="1"/>
</dbReference>
<keyword evidence="6 8" id="KW-1133">Transmembrane helix</keyword>
<gene>
    <name evidence="10" type="ORF">PNBC_09565</name>
</gene>
<dbReference type="RefSeq" id="WP_068657516.1">
    <property type="nucleotide sequence ID" value="NZ_CP017770.1"/>
</dbReference>
<evidence type="ECO:0000256" key="4">
    <source>
        <dbReference type="ARBA" id="ARBA00022475"/>
    </source>
</evidence>
<keyword evidence="7 8" id="KW-0472">Membrane</keyword>